<dbReference type="SUPFAM" id="SSF56219">
    <property type="entry name" value="DNase I-like"/>
    <property type="match status" value="1"/>
</dbReference>
<evidence type="ECO:0000313" key="3">
    <source>
        <dbReference type="EMBL" id="HIW10475.1"/>
    </source>
</evidence>
<feature type="domain" description="Endonuclease/exonuclease/phosphatase" evidence="2">
    <location>
        <begin position="26"/>
        <end position="290"/>
    </location>
</feature>
<keyword evidence="3" id="KW-0540">Nuclease</keyword>
<sequence>MIPFIGWTLALLLLPVTAAAQSEEFTVATYNVRNLFDTLNEPGIHDMVLSPDEYQAKIEALATVIAALRPDVLALCEVENATVLRDLLAASPLDTVPLRYVHYDSPDPRGIDVALLYRTDRLRAVASEPIAAPERYSTRDILRVELQSLRSHWQAVVYAVHLPSKRGGTSRAARMRELLAAQLAALIRQEPPEKHVVLMGDMNDTPGSRLFRRYWSELTCLTQAPHRRGLGSYAWRDAWLMYDNILVRPPLENVSEARIFLRKGMLTEEGRFQGYPRREVSDHLPVYVRLCF</sequence>
<dbReference type="PANTHER" id="PTHR42834">
    <property type="entry name" value="ENDONUCLEASE/EXONUCLEASE/PHOSPHATASE FAMILY PROTEIN (AFU_ORTHOLOGUE AFUA_3G09210)"/>
    <property type="match status" value="1"/>
</dbReference>
<dbReference type="Proteomes" id="UP000823926">
    <property type="component" value="Unassembled WGS sequence"/>
</dbReference>
<dbReference type="InterPro" id="IPR005135">
    <property type="entry name" value="Endo/exonuclease/phosphatase"/>
</dbReference>
<evidence type="ECO:0000256" key="1">
    <source>
        <dbReference type="SAM" id="SignalP"/>
    </source>
</evidence>
<feature type="chain" id="PRO_5039499734" evidence="1">
    <location>
        <begin position="21"/>
        <end position="292"/>
    </location>
</feature>
<name>A0A9D1TY96_9BACT</name>
<keyword evidence="1" id="KW-0732">Signal</keyword>
<reference evidence="3" key="2">
    <citation type="submission" date="2021-04" db="EMBL/GenBank/DDBJ databases">
        <authorList>
            <person name="Gilroy R."/>
        </authorList>
    </citation>
    <scope>NUCLEOTIDE SEQUENCE</scope>
    <source>
        <strain evidence="3">ChiBcec15-1070</strain>
    </source>
</reference>
<dbReference type="Gene3D" id="3.60.10.10">
    <property type="entry name" value="Endonuclease/exonuclease/phosphatase"/>
    <property type="match status" value="1"/>
</dbReference>
<keyword evidence="3" id="KW-0255">Endonuclease</keyword>
<protein>
    <submittedName>
        <fullName evidence="3">Endonuclease/exonuclease/phosphatase family protein</fullName>
    </submittedName>
</protein>
<proteinExistence type="predicted"/>
<organism evidence="3 4">
    <name type="scientific">Candidatus Rikenella faecigallinarum</name>
    <dbReference type="NCBI Taxonomy" id="2838745"/>
    <lineage>
        <taxon>Bacteria</taxon>
        <taxon>Pseudomonadati</taxon>
        <taxon>Bacteroidota</taxon>
        <taxon>Bacteroidia</taxon>
        <taxon>Bacteroidales</taxon>
        <taxon>Rikenellaceae</taxon>
        <taxon>Rikenella</taxon>
    </lineage>
</organism>
<reference evidence="3" key="1">
    <citation type="journal article" date="2021" name="PeerJ">
        <title>Extensive microbial diversity within the chicken gut microbiome revealed by metagenomics and culture.</title>
        <authorList>
            <person name="Gilroy R."/>
            <person name="Ravi A."/>
            <person name="Getino M."/>
            <person name="Pursley I."/>
            <person name="Horton D.L."/>
            <person name="Alikhan N.F."/>
            <person name="Baker D."/>
            <person name="Gharbi K."/>
            <person name="Hall N."/>
            <person name="Watson M."/>
            <person name="Adriaenssens E.M."/>
            <person name="Foster-Nyarko E."/>
            <person name="Jarju S."/>
            <person name="Secka A."/>
            <person name="Antonio M."/>
            <person name="Oren A."/>
            <person name="Chaudhuri R.R."/>
            <person name="La Ragione R."/>
            <person name="Hildebrand F."/>
            <person name="Pallen M.J."/>
        </authorList>
    </citation>
    <scope>NUCLEOTIDE SEQUENCE</scope>
    <source>
        <strain evidence="3">ChiBcec15-1070</strain>
    </source>
</reference>
<keyword evidence="3" id="KW-0378">Hydrolase</keyword>
<dbReference type="EMBL" id="DXHL01000018">
    <property type="protein sequence ID" value="HIW10475.1"/>
    <property type="molecule type" value="Genomic_DNA"/>
</dbReference>
<gene>
    <name evidence="3" type="ORF">H9888_03135</name>
</gene>
<dbReference type="InterPro" id="IPR036691">
    <property type="entry name" value="Endo/exonu/phosph_ase_sf"/>
</dbReference>
<dbReference type="Pfam" id="PF19580">
    <property type="entry name" value="Exo_endo_phos_3"/>
    <property type="match status" value="1"/>
</dbReference>
<dbReference type="GO" id="GO:0004519">
    <property type="term" value="F:endonuclease activity"/>
    <property type="evidence" value="ECO:0007669"/>
    <property type="project" value="UniProtKB-KW"/>
</dbReference>
<evidence type="ECO:0000313" key="4">
    <source>
        <dbReference type="Proteomes" id="UP000823926"/>
    </source>
</evidence>
<feature type="signal peptide" evidence="1">
    <location>
        <begin position="1"/>
        <end position="20"/>
    </location>
</feature>
<evidence type="ECO:0000259" key="2">
    <source>
        <dbReference type="Pfam" id="PF19580"/>
    </source>
</evidence>
<dbReference type="PANTHER" id="PTHR42834:SF1">
    <property type="entry name" value="ENDONUCLEASE_EXONUCLEASE_PHOSPHATASE FAMILY PROTEIN (AFU_ORTHOLOGUE AFUA_3G09210)"/>
    <property type="match status" value="1"/>
</dbReference>
<comment type="caution">
    <text evidence="3">The sequence shown here is derived from an EMBL/GenBank/DDBJ whole genome shotgun (WGS) entry which is preliminary data.</text>
</comment>
<accession>A0A9D1TY96</accession>
<dbReference type="AlphaFoldDB" id="A0A9D1TY96"/>